<dbReference type="Proteomes" id="UP000030437">
    <property type="component" value="Unassembled WGS sequence"/>
</dbReference>
<dbReference type="OrthoDB" id="2439488at2"/>
<dbReference type="AlphaFoldDB" id="A0A0A3IFE9"/>
<protein>
    <submittedName>
        <fullName evidence="1">Tyrosyl-tRNA deacylase</fullName>
    </submittedName>
</protein>
<evidence type="ECO:0000313" key="2">
    <source>
        <dbReference type="Proteomes" id="UP000030437"/>
    </source>
</evidence>
<evidence type="ECO:0000313" key="1">
    <source>
        <dbReference type="EMBL" id="KGR83444.1"/>
    </source>
</evidence>
<dbReference type="InterPro" id="IPR020139">
    <property type="entry name" value="DUF2642"/>
</dbReference>
<comment type="caution">
    <text evidence="1">The sequence shown here is derived from an EMBL/GenBank/DDBJ whole genome shotgun (WGS) entry which is preliminary data.</text>
</comment>
<dbReference type="eggNOG" id="ENOG50302P6">
    <property type="taxonomic scope" value="Bacteria"/>
</dbReference>
<dbReference type="STRING" id="1220589.CD32_16580"/>
<accession>A0A0A3IFE9</accession>
<organism evidence="1 2">
    <name type="scientific">Lysinibacillus odysseyi 34hs-1 = NBRC 100172</name>
    <dbReference type="NCBI Taxonomy" id="1220589"/>
    <lineage>
        <taxon>Bacteria</taxon>
        <taxon>Bacillati</taxon>
        <taxon>Bacillota</taxon>
        <taxon>Bacilli</taxon>
        <taxon>Bacillales</taxon>
        <taxon>Bacillaceae</taxon>
        <taxon>Lysinibacillus</taxon>
    </lineage>
</organism>
<dbReference type="EMBL" id="JPVP01000058">
    <property type="protein sequence ID" value="KGR83444.1"/>
    <property type="molecule type" value="Genomic_DNA"/>
</dbReference>
<name>A0A0A3IFE9_9BACI</name>
<keyword evidence="2" id="KW-1185">Reference proteome</keyword>
<dbReference type="RefSeq" id="WP_036156627.1">
    <property type="nucleotide sequence ID" value="NZ_AVCX01000003.1"/>
</dbReference>
<reference evidence="1 2" key="1">
    <citation type="submission" date="2014-02" db="EMBL/GenBank/DDBJ databases">
        <title>Draft genome sequence of Lysinibacillus odysseyi NBRC 100172.</title>
        <authorList>
            <person name="Zhang F."/>
            <person name="Wang G."/>
            <person name="Zhang L."/>
        </authorList>
    </citation>
    <scope>NUCLEOTIDE SEQUENCE [LARGE SCALE GENOMIC DNA]</scope>
    <source>
        <strain evidence="1 2">NBRC 100172</strain>
    </source>
</reference>
<gene>
    <name evidence="1" type="ORF">CD32_16580</name>
</gene>
<dbReference type="Pfam" id="PF10842">
    <property type="entry name" value="DUF2642"/>
    <property type="match status" value="1"/>
</dbReference>
<proteinExistence type="predicted"/>
<sequence length="67" mass="7602">MSMQISNPYLFETVKGLVGQQIVVQTGKNIQQGILTSVLPDHIVLEICQTPFFIRMDEIVWITLARV</sequence>